<keyword evidence="1" id="KW-0229">DNA integration</keyword>
<evidence type="ECO:0000256" key="2">
    <source>
        <dbReference type="ARBA" id="ARBA00023125"/>
    </source>
</evidence>
<dbReference type="PROSITE" id="PS51900">
    <property type="entry name" value="CB"/>
    <property type="match status" value="1"/>
</dbReference>
<dbReference type="SUPFAM" id="SSF56349">
    <property type="entry name" value="DNA breaking-rejoining enzymes"/>
    <property type="match status" value="1"/>
</dbReference>
<evidence type="ECO:0000256" key="1">
    <source>
        <dbReference type="ARBA" id="ARBA00022908"/>
    </source>
</evidence>
<dbReference type="RefSeq" id="WP_310301695.1">
    <property type="nucleotide sequence ID" value="NZ_BAAAPS010000008.1"/>
</dbReference>
<evidence type="ECO:0000313" key="7">
    <source>
        <dbReference type="EMBL" id="MDR7362378.1"/>
    </source>
</evidence>
<gene>
    <name evidence="7" type="ORF">J2S63_001931</name>
</gene>
<protein>
    <submittedName>
        <fullName evidence="7">Integrase</fullName>
    </submittedName>
</protein>
<dbReference type="InterPro" id="IPR013762">
    <property type="entry name" value="Integrase-like_cat_sf"/>
</dbReference>
<dbReference type="InterPro" id="IPR044068">
    <property type="entry name" value="CB"/>
</dbReference>
<sequence length="409" mass="46003">MTGRPRRARGEGSIVEYDTKAGRRYYVKATVPDDTGTPRQRVKRGFLTQKEAAKGLRDLIRSGEQAGGYVPPTRQTLGEYLDEWLDGIRVAPSTEASYRKNVRIHIKPRIGSITLAHLSTSKIDAFYRDLEREGRADGTGGLSARTVRYVHTILRKALADAIKDAGRGLPTNPADNARPPSAKAAKAPEMMWWSPEDAQQFLTWAEDNVGDEYVVAWKVALATGMRRGELLGLRWKDIDLDNRTIAVARSVTTVKVKGEKQRLVEGPTKSGRTRVVDIDEQTANRLRWFRVYRAGNLAIKLVNPDMVVFGDEEGSWRLPESFSRTFRQQLARFRRTQPVNHQIPAIHFHSLRHTHAVWLLKAGVHPKVVQERLGHETIGITMDIYSHVMPSMGKEAAAQLGAMLYNHNS</sequence>
<dbReference type="InterPro" id="IPR010998">
    <property type="entry name" value="Integrase_recombinase_N"/>
</dbReference>
<feature type="domain" description="Tyr recombinase" evidence="5">
    <location>
        <begin position="188"/>
        <end position="398"/>
    </location>
</feature>
<dbReference type="PROSITE" id="PS51898">
    <property type="entry name" value="TYR_RECOMBINASE"/>
    <property type="match status" value="1"/>
</dbReference>
<dbReference type="PANTHER" id="PTHR30349">
    <property type="entry name" value="PHAGE INTEGRASE-RELATED"/>
    <property type="match status" value="1"/>
</dbReference>
<dbReference type="Pfam" id="PF00589">
    <property type="entry name" value="Phage_integrase"/>
    <property type="match status" value="1"/>
</dbReference>
<feature type="domain" description="Core-binding (CB)" evidence="6">
    <location>
        <begin position="75"/>
        <end position="162"/>
    </location>
</feature>
<dbReference type="Proteomes" id="UP001183648">
    <property type="component" value="Unassembled WGS sequence"/>
</dbReference>
<comment type="caution">
    <text evidence="7">The sequence shown here is derived from an EMBL/GenBank/DDBJ whole genome shotgun (WGS) entry which is preliminary data.</text>
</comment>
<dbReference type="EMBL" id="JAVDYG010000001">
    <property type="protein sequence ID" value="MDR7362378.1"/>
    <property type="molecule type" value="Genomic_DNA"/>
</dbReference>
<dbReference type="Pfam" id="PF14659">
    <property type="entry name" value="Phage_int_SAM_3"/>
    <property type="match status" value="1"/>
</dbReference>
<dbReference type="InterPro" id="IPR002104">
    <property type="entry name" value="Integrase_catalytic"/>
</dbReference>
<evidence type="ECO:0000259" key="6">
    <source>
        <dbReference type="PROSITE" id="PS51900"/>
    </source>
</evidence>
<name>A0ABU2BUS1_9ACTN</name>
<organism evidence="7 8">
    <name type="scientific">Nocardioides marmoribigeumensis</name>
    <dbReference type="NCBI Taxonomy" id="433649"/>
    <lineage>
        <taxon>Bacteria</taxon>
        <taxon>Bacillati</taxon>
        <taxon>Actinomycetota</taxon>
        <taxon>Actinomycetes</taxon>
        <taxon>Propionibacteriales</taxon>
        <taxon>Nocardioidaceae</taxon>
        <taxon>Nocardioides</taxon>
    </lineage>
</organism>
<evidence type="ECO:0000259" key="5">
    <source>
        <dbReference type="PROSITE" id="PS51898"/>
    </source>
</evidence>
<dbReference type="Gene3D" id="1.10.443.10">
    <property type="entry name" value="Intergrase catalytic core"/>
    <property type="match status" value="1"/>
</dbReference>
<dbReference type="InterPro" id="IPR011010">
    <property type="entry name" value="DNA_brk_join_enz"/>
</dbReference>
<proteinExistence type="predicted"/>
<keyword evidence="3" id="KW-0233">DNA recombination</keyword>
<keyword evidence="8" id="KW-1185">Reference proteome</keyword>
<dbReference type="Pfam" id="PF14657">
    <property type="entry name" value="Arm-DNA-bind_4"/>
    <property type="match status" value="1"/>
</dbReference>
<dbReference type="PANTHER" id="PTHR30349:SF91">
    <property type="entry name" value="INTA PROTEIN"/>
    <property type="match status" value="1"/>
</dbReference>
<evidence type="ECO:0000256" key="3">
    <source>
        <dbReference type="ARBA" id="ARBA00023172"/>
    </source>
</evidence>
<dbReference type="CDD" id="cd01189">
    <property type="entry name" value="INT_ICEBs1_C_like"/>
    <property type="match status" value="1"/>
</dbReference>
<evidence type="ECO:0000256" key="4">
    <source>
        <dbReference type="PROSITE-ProRule" id="PRU01248"/>
    </source>
</evidence>
<accession>A0ABU2BUS1</accession>
<dbReference type="InterPro" id="IPR050090">
    <property type="entry name" value="Tyrosine_recombinase_XerCD"/>
</dbReference>
<dbReference type="InterPro" id="IPR004107">
    <property type="entry name" value="Integrase_SAM-like_N"/>
</dbReference>
<reference evidence="7 8" key="1">
    <citation type="submission" date="2023-07" db="EMBL/GenBank/DDBJ databases">
        <title>Sequencing the genomes of 1000 actinobacteria strains.</title>
        <authorList>
            <person name="Klenk H.-P."/>
        </authorList>
    </citation>
    <scope>NUCLEOTIDE SEQUENCE [LARGE SCALE GENOMIC DNA]</scope>
    <source>
        <strain evidence="7 8">DSM 19426</strain>
    </source>
</reference>
<keyword evidence="2 4" id="KW-0238">DNA-binding</keyword>
<dbReference type="InterPro" id="IPR028259">
    <property type="entry name" value="AP2-like_int_N"/>
</dbReference>
<dbReference type="Gene3D" id="1.10.150.130">
    <property type="match status" value="1"/>
</dbReference>
<evidence type="ECO:0000313" key="8">
    <source>
        <dbReference type="Proteomes" id="UP001183648"/>
    </source>
</evidence>